<dbReference type="STRING" id="1802559.A2372_02840"/>
<evidence type="ECO:0000313" key="4">
    <source>
        <dbReference type="EMBL" id="OGM93309.1"/>
    </source>
</evidence>
<dbReference type="CDD" id="cd00761">
    <property type="entry name" value="Glyco_tranf_GTA_type"/>
    <property type="match status" value="1"/>
</dbReference>
<dbReference type="SUPFAM" id="SSF53448">
    <property type="entry name" value="Nucleotide-diphospho-sugar transferases"/>
    <property type="match status" value="1"/>
</dbReference>
<comment type="caution">
    <text evidence="4">The sequence shown here is derived from an EMBL/GenBank/DDBJ whole genome shotgun (WGS) entry which is preliminary data.</text>
</comment>
<keyword evidence="2" id="KW-0808">Transferase</keyword>
<proteinExistence type="predicted"/>
<name>A0A1F8DZ03_9BACT</name>
<dbReference type="InterPro" id="IPR029044">
    <property type="entry name" value="Nucleotide-diphossugar_trans"/>
</dbReference>
<dbReference type="PANTHER" id="PTHR22916:SF51">
    <property type="entry name" value="GLYCOSYLTRANSFERASE EPSH-RELATED"/>
    <property type="match status" value="1"/>
</dbReference>
<dbReference type="GO" id="GO:0016757">
    <property type="term" value="F:glycosyltransferase activity"/>
    <property type="evidence" value="ECO:0007669"/>
    <property type="project" value="UniProtKB-KW"/>
</dbReference>
<dbReference type="AlphaFoldDB" id="A0A1F8DZ03"/>
<dbReference type="Proteomes" id="UP000176422">
    <property type="component" value="Unassembled WGS sequence"/>
</dbReference>
<evidence type="ECO:0000256" key="1">
    <source>
        <dbReference type="ARBA" id="ARBA00022676"/>
    </source>
</evidence>
<organism evidence="4 5">
    <name type="scientific">Candidatus Wolfebacteria bacterium RIFOXYB1_FULL_54_12</name>
    <dbReference type="NCBI Taxonomy" id="1802559"/>
    <lineage>
        <taxon>Bacteria</taxon>
        <taxon>Candidatus Wolfeibacteriota</taxon>
    </lineage>
</organism>
<dbReference type="Gene3D" id="3.90.550.10">
    <property type="entry name" value="Spore Coat Polysaccharide Biosynthesis Protein SpsA, Chain A"/>
    <property type="match status" value="1"/>
</dbReference>
<dbReference type="Pfam" id="PF00535">
    <property type="entry name" value="Glycos_transf_2"/>
    <property type="match status" value="1"/>
</dbReference>
<dbReference type="InterPro" id="IPR001173">
    <property type="entry name" value="Glyco_trans_2-like"/>
</dbReference>
<evidence type="ECO:0000256" key="2">
    <source>
        <dbReference type="ARBA" id="ARBA00022679"/>
    </source>
</evidence>
<dbReference type="PANTHER" id="PTHR22916">
    <property type="entry name" value="GLYCOSYLTRANSFERASE"/>
    <property type="match status" value="1"/>
</dbReference>
<protein>
    <recommendedName>
        <fullName evidence="3">Glycosyltransferase 2-like domain-containing protein</fullName>
    </recommendedName>
</protein>
<evidence type="ECO:0000313" key="5">
    <source>
        <dbReference type="Proteomes" id="UP000176422"/>
    </source>
</evidence>
<sequence length="362" mass="40637">MNTPHLISVIMPVYNAEQFLKKSIESVLGQTHADLELILVDDGSTDGSLAMCNAYAVTDKRVKVVTQKNGGPAAARNTGVALATGVFAFFLDADDFIDVKTFEVLIAAREAHPCELVMGNFCKLESNGSIIDQPATFTPDGEPFSGDIKLLNKEDIDLYVRHFLRHPSNHLISYCWGRLYDMRIIRQYAISAHGDMRLFEDYVFNLEYLKQCAAVAFVNKPLYTYVMHPAHVSASMGIVNADGLLHDMGIFKAKTLEFFDHPRNGVDPSTIKKEVGHALTHYTIIFVIRSCRLVTVDTKEQIRREIGKIIAAPLFNESLKYYTPAKGNSRVLPLLARLKLVDLIIVYCRYKANKRYGKIKTI</sequence>
<reference evidence="4 5" key="1">
    <citation type="journal article" date="2016" name="Nat. Commun.">
        <title>Thousands of microbial genomes shed light on interconnected biogeochemical processes in an aquifer system.</title>
        <authorList>
            <person name="Anantharaman K."/>
            <person name="Brown C.T."/>
            <person name="Hug L.A."/>
            <person name="Sharon I."/>
            <person name="Castelle C.J."/>
            <person name="Probst A.J."/>
            <person name="Thomas B.C."/>
            <person name="Singh A."/>
            <person name="Wilkins M.J."/>
            <person name="Karaoz U."/>
            <person name="Brodie E.L."/>
            <person name="Williams K.H."/>
            <person name="Hubbard S.S."/>
            <person name="Banfield J.F."/>
        </authorList>
    </citation>
    <scope>NUCLEOTIDE SEQUENCE [LARGE SCALE GENOMIC DNA]</scope>
</reference>
<gene>
    <name evidence="4" type="ORF">A2372_02840</name>
</gene>
<feature type="domain" description="Glycosyltransferase 2-like" evidence="3">
    <location>
        <begin position="8"/>
        <end position="123"/>
    </location>
</feature>
<evidence type="ECO:0000259" key="3">
    <source>
        <dbReference type="Pfam" id="PF00535"/>
    </source>
</evidence>
<keyword evidence="1" id="KW-0328">Glycosyltransferase</keyword>
<accession>A0A1F8DZ03</accession>
<dbReference type="EMBL" id="MGIT01000001">
    <property type="protein sequence ID" value="OGM93309.1"/>
    <property type="molecule type" value="Genomic_DNA"/>
</dbReference>